<dbReference type="Proteomes" id="UP000694845">
    <property type="component" value="Unplaced"/>
</dbReference>
<evidence type="ECO:0000313" key="3">
    <source>
        <dbReference type="Proteomes" id="UP000694845"/>
    </source>
</evidence>
<evidence type="ECO:0000256" key="1">
    <source>
        <dbReference type="SAM" id="MobiDB-lite"/>
    </source>
</evidence>
<dbReference type="InterPro" id="IPR016064">
    <property type="entry name" value="NAD/diacylglycerol_kinase_sf"/>
</dbReference>
<accession>A0A8B7YQA4</accession>
<dbReference type="InterPro" id="IPR001206">
    <property type="entry name" value="Diacylglycerol_kinase_cat_dom"/>
</dbReference>
<feature type="region of interest" description="Disordered" evidence="1">
    <location>
        <begin position="394"/>
        <end position="430"/>
    </location>
</feature>
<dbReference type="GO" id="GO:0001727">
    <property type="term" value="F:lipid kinase activity"/>
    <property type="evidence" value="ECO:0007669"/>
    <property type="project" value="TreeGrafter"/>
</dbReference>
<dbReference type="InterPro" id="IPR050187">
    <property type="entry name" value="Lipid_Phosphate_FormReg"/>
</dbReference>
<dbReference type="GeneID" id="110981818"/>
<dbReference type="SUPFAM" id="SSF111331">
    <property type="entry name" value="NAD kinase/diacylglycerol kinase-like"/>
    <property type="match status" value="1"/>
</dbReference>
<name>A0A8B7YQA4_ACAPL</name>
<dbReference type="OrthoDB" id="3853857at2759"/>
<dbReference type="GO" id="GO:0046512">
    <property type="term" value="P:sphingosine biosynthetic process"/>
    <property type="evidence" value="ECO:0007669"/>
    <property type="project" value="TreeGrafter"/>
</dbReference>
<dbReference type="RefSeq" id="XP_022095453.1">
    <property type="nucleotide sequence ID" value="XM_022239761.1"/>
</dbReference>
<gene>
    <name evidence="4" type="primary">LOC110981818</name>
</gene>
<reference evidence="4" key="1">
    <citation type="submission" date="2025-08" db="UniProtKB">
        <authorList>
            <consortium name="RefSeq"/>
        </authorList>
    </citation>
    <scope>IDENTIFICATION</scope>
</reference>
<dbReference type="PANTHER" id="PTHR12358:SF112">
    <property type="entry name" value="LD11247P-RELATED"/>
    <property type="match status" value="1"/>
</dbReference>
<proteinExistence type="predicted"/>
<protein>
    <submittedName>
        <fullName evidence="4">Sphingosine kinase 2-like isoform X1</fullName>
    </submittedName>
</protein>
<feature type="compositionally biased region" description="Basic residues" evidence="1">
    <location>
        <begin position="399"/>
        <end position="411"/>
    </location>
</feature>
<dbReference type="AlphaFoldDB" id="A0A8B7YQA4"/>
<dbReference type="Gene3D" id="3.40.50.10330">
    <property type="entry name" value="Probable inorganic polyphosphate/atp-NAD kinase, domain 1"/>
    <property type="match status" value="1"/>
</dbReference>
<organism evidence="3 4">
    <name type="scientific">Acanthaster planci</name>
    <name type="common">Crown-of-thorns starfish</name>
    <dbReference type="NCBI Taxonomy" id="133434"/>
    <lineage>
        <taxon>Eukaryota</taxon>
        <taxon>Metazoa</taxon>
        <taxon>Echinodermata</taxon>
        <taxon>Eleutherozoa</taxon>
        <taxon>Asterozoa</taxon>
        <taxon>Asteroidea</taxon>
        <taxon>Valvatacea</taxon>
        <taxon>Valvatida</taxon>
        <taxon>Acanthasteridae</taxon>
        <taxon>Acanthaster</taxon>
    </lineage>
</organism>
<dbReference type="KEGG" id="aplc:110981818"/>
<keyword evidence="3" id="KW-1185">Reference proteome</keyword>
<dbReference type="Gene3D" id="2.60.200.40">
    <property type="match status" value="1"/>
</dbReference>
<dbReference type="OMA" id="TIWTLYR"/>
<feature type="domain" description="DAGKc" evidence="2">
    <location>
        <begin position="188"/>
        <end position="333"/>
    </location>
</feature>
<dbReference type="SMART" id="SM00046">
    <property type="entry name" value="DAGKc"/>
    <property type="match status" value="1"/>
</dbReference>
<sequence length="634" mass="70384">MLAERTEGDGGLYRHRTENMTTEDMNCLREEQHLLQDDFTLFPGKNTAVHVTLWSDRVVVQHAATNGNTNGRKVDTVYLADVVGCKCGRGRNYSESTTASRLSLTSLTTRNSSKDMAAAFLCLHSYPYNKPAASGGFRKKRDIIFRVNKSDSHEQNFEIAQKWRLAIMLILRGVTVANEEDISPACLPPARKLLVLVNPASGRRKGVQIFSKQVEPVFKNAEFDYKVVVTKKQFQAREMAASLDPDEWQGIIVVAGDGLVYEVLNGMMNHQDPSSVLKVPIGIIPAGSGNALYAAVMSKVGEQTVKLPALHAAFVVCKGGHRPMDLVSINTKSHHIHSFLALTWGIIADIDIESERLRWMGKPRFTIGTIIRVLNLRRYRGILSFLPVDNQEQYEHLKQRPPKNKTRRGLPRPRSTMDTTPAGLDMPRQPLPRFRSLHANLTEAEAENGLAFSEEFITEDGELPGSGKAAELAPPQSNSDIPPANLSGCSGSIESSLQSSLLPPNVRDPLPAGWTTIEGDFVGILFNYISHIAEDVEAWPGRKFDEGIISVQYLHFPQTRRNMVQFVDAIQTGKHLTLPFTQSIFVKAFRLVPRTEDGIITVDGEEIEYGPVQGEILSDKARIIIPTNTEQSVQ</sequence>
<dbReference type="InterPro" id="IPR017438">
    <property type="entry name" value="ATP-NAD_kinase_N"/>
</dbReference>
<dbReference type="GO" id="GO:0005737">
    <property type="term" value="C:cytoplasm"/>
    <property type="evidence" value="ECO:0007669"/>
    <property type="project" value="TreeGrafter"/>
</dbReference>
<evidence type="ECO:0000259" key="2">
    <source>
        <dbReference type="PROSITE" id="PS50146"/>
    </source>
</evidence>
<evidence type="ECO:0000313" key="4">
    <source>
        <dbReference type="RefSeq" id="XP_022095453.1"/>
    </source>
</evidence>
<dbReference type="Pfam" id="PF00781">
    <property type="entry name" value="DAGK_cat"/>
    <property type="match status" value="1"/>
</dbReference>
<dbReference type="GO" id="GO:0016020">
    <property type="term" value="C:membrane"/>
    <property type="evidence" value="ECO:0007669"/>
    <property type="project" value="TreeGrafter"/>
</dbReference>
<dbReference type="PROSITE" id="PS50146">
    <property type="entry name" value="DAGK"/>
    <property type="match status" value="1"/>
</dbReference>
<dbReference type="PANTHER" id="PTHR12358">
    <property type="entry name" value="SPHINGOSINE KINASE"/>
    <property type="match status" value="1"/>
</dbReference>
<feature type="region of interest" description="Disordered" evidence="1">
    <location>
        <begin position="463"/>
        <end position="489"/>
    </location>
</feature>